<dbReference type="OrthoDB" id="2969743at2"/>
<accession>A0A0C2V9U6</accession>
<organism evidence="1 2">
    <name type="scientific">Jeotgalibacillus soli</name>
    <dbReference type="NCBI Taxonomy" id="889306"/>
    <lineage>
        <taxon>Bacteria</taxon>
        <taxon>Bacillati</taxon>
        <taxon>Bacillota</taxon>
        <taxon>Bacilli</taxon>
        <taxon>Bacillales</taxon>
        <taxon>Caryophanaceae</taxon>
        <taxon>Jeotgalibacillus</taxon>
    </lineage>
</organism>
<dbReference type="Proteomes" id="UP000031938">
    <property type="component" value="Unassembled WGS sequence"/>
</dbReference>
<dbReference type="AlphaFoldDB" id="A0A0C2V9U6"/>
<dbReference type="EMBL" id="JXRP01000017">
    <property type="protein sequence ID" value="KIL45732.1"/>
    <property type="molecule type" value="Genomic_DNA"/>
</dbReference>
<dbReference type="STRING" id="889306.KP78_20810"/>
<comment type="caution">
    <text evidence="1">The sequence shown here is derived from an EMBL/GenBank/DDBJ whole genome shotgun (WGS) entry which is preliminary data.</text>
</comment>
<proteinExistence type="predicted"/>
<gene>
    <name evidence="1" type="ORF">KP78_20810</name>
</gene>
<protein>
    <submittedName>
        <fullName evidence="1">Uncharacterized protein</fullName>
    </submittedName>
</protein>
<sequence length="182" mass="20736">MSYGSVGKAVRTLRGKDSQLKFSLNRNVSRESISAYERGVTKLPKDISKGLMEEYDDPFFAMVVRQNYTGTGPVYLDGEAVDLHRSSVKEKTIEEMEEALAKLRSFCMAKPLHLLTEWEKDELRFVLEEVAEAEVAMNHLMAVVCKESNISYSSIWKRIYDKFASLKYITKATFAQVKKATT</sequence>
<evidence type="ECO:0000313" key="1">
    <source>
        <dbReference type="EMBL" id="KIL45732.1"/>
    </source>
</evidence>
<keyword evidence="2" id="KW-1185">Reference proteome</keyword>
<dbReference type="RefSeq" id="WP_041088460.1">
    <property type="nucleotide sequence ID" value="NZ_JXRP01000017.1"/>
</dbReference>
<evidence type="ECO:0000313" key="2">
    <source>
        <dbReference type="Proteomes" id="UP000031938"/>
    </source>
</evidence>
<reference evidence="1 2" key="1">
    <citation type="submission" date="2015-01" db="EMBL/GenBank/DDBJ databases">
        <title>Genome sequencing of Jeotgalibacillus soli.</title>
        <authorList>
            <person name="Goh K.M."/>
            <person name="Chan K.-G."/>
            <person name="Yaakop A.S."/>
            <person name="Ee R."/>
            <person name="Gan H.M."/>
            <person name="Chan C.S."/>
        </authorList>
    </citation>
    <scope>NUCLEOTIDE SEQUENCE [LARGE SCALE GENOMIC DNA]</scope>
    <source>
        <strain evidence="1 2">P9</strain>
    </source>
</reference>
<dbReference type="PATRIC" id="fig|889306.3.peg.2098"/>
<name>A0A0C2V9U6_9BACL</name>